<feature type="transmembrane region" description="Helical" evidence="1">
    <location>
        <begin position="104"/>
        <end position="123"/>
    </location>
</feature>
<dbReference type="Proteomes" id="UP000033876">
    <property type="component" value="Unassembled WGS sequence"/>
</dbReference>
<feature type="transmembrane region" description="Helical" evidence="1">
    <location>
        <begin position="26"/>
        <end position="46"/>
    </location>
</feature>
<keyword evidence="1" id="KW-1133">Transmembrane helix</keyword>
<evidence type="ECO:0000313" key="2">
    <source>
        <dbReference type="EMBL" id="KKQ34233.1"/>
    </source>
</evidence>
<sequence>MTITIISIAVLTLLVWSFRRITELKICPICAGVALTWLWLLAGMLAGKLSVISYQLPIAILMGGTVVGAMSKLEQFIRPNLVLVWKTFFVLFGFYAVWSLLSSNWLMFSVVIILGTTSTLTLIKREKKLGSEQVKELKEKMSNCC</sequence>
<feature type="transmembrane region" description="Helical" evidence="1">
    <location>
        <begin position="81"/>
        <end position="98"/>
    </location>
</feature>
<feature type="transmembrane region" description="Helical" evidence="1">
    <location>
        <begin position="52"/>
        <end position="69"/>
    </location>
</feature>
<comment type="caution">
    <text evidence="2">The sequence shown here is derived from an EMBL/GenBank/DDBJ whole genome shotgun (WGS) entry which is preliminary data.</text>
</comment>
<protein>
    <submittedName>
        <fullName evidence="2">Uncharacterized protein</fullName>
    </submittedName>
</protein>
<keyword evidence="1" id="KW-0812">Transmembrane</keyword>
<gene>
    <name evidence="2" type="ORF">US50_C0056G0001</name>
</gene>
<evidence type="ECO:0000256" key="1">
    <source>
        <dbReference type="SAM" id="Phobius"/>
    </source>
</evidence>
<organism evidence="2 3">
    <name type="scientific">Candidatus Nomurabacteria bacterium GW2011_GWB1_37_5</name>
    <dbReference type="NCBI Taxonomy" id="1618742"/>
    <lineage>
        <taxon>Bacteria</taxon>
        <taxon>Candidatus Nomuraibacteriota</taxon>
    </lineage>
</organism>
<name>A0A0G0GT48_9BACT</name>
<keyword evidence="1" id="KW-0472">Membrane</keyword>
<accession>A0A0G0GT48</accession>
<dbReference type="EMBL" id="LBTF01000056">
    <property type="protein sequence ID" value="KKQ34233.1"/>
    <property type="molecule type" value="Genomic_DNA"/>
</dbReference>
<proteinExistence type="predicted"/>
<reference evidence="2 3" key="1">
    <citation type="journal article" date="2015" name="Nature">
        <title>rRNA introns, odd ribosomes, and small enigmatic genomes across a large radiation of phyla.</title>
        <authorList>
            <person name="Brown C.T."/>
            <person name="Hug L.A."/>
            <person name="Thomas B.C."/>
            <person name="Sharon I."/>
            <person name="Castelle C.J."/>
            <person name="Singh A."/>
            <person name="Wilkins M.J."/>
            <person name="Williams K.H."/>
            <person name="Banfield J.F."/>
        </authorList>
    </citation>
    <scope>NUCLEOTIDE SEQUENCE [LARGE SCALE GENOMIC DNA]</scope>
</reference>
<evidence type="ECO:0000313" key="3">
    <source>
        <dbReference type="Proteomes" id="UP000033876"/>
    </source>
</evidence>
<dbReference type="AlphaFoldDB" id="A0A0G0GT48"/>
<dbReference type="PATRIC" id="fig|1618742.3.peg.792"/>